<comment type="caution">
    <text evidence="2">The sequence shown here is derived from an EMBL/GenBank/DDBJ whole genome shotgun (WGS) entry which is preliminary data.</text>
</comment>
<dbReference type="AlphaFoldDB" id="A0A242AZY5"/>
<organism evidence="2 3">
    <name type="scientific">Enterococcus faecium</name>
    <name type="common">Streptococcus faecium</name>
    <dbReference type="NCBI Taxonomy" id="1352"/>
    <lineage>
        <taxon>Bacteria</taxon>
        <taxon>Bacillati</taxon>
        <taxon>Bacillota</taxon>
        <taxon>Bacilli</taxon>
        <taxon>Lactobacillales</taxon>
        <taxon>Enterococcaceae</taxon>
        <taxon>Enterococcus</taxon>
    </lineage>
</organism>
<evidence type="ECO:0000313" key="3">
    <source>
        <dbReference type="Proteomes" id="UP000194885"/>
    </source>
</evidence>
<dbReference type="EMBL" id="NGKW01000017">
    <property type="protein sequence ID" value="OTN86640.1"/>
    <property type="molecule type" value="Genomic_DNA"/>
</dbReference>
<gene>
    <name evidence="2" type="ORF">A5810_003010</name>
</gene>
<dbReference type="Proteomes" id="UP000194885">
    <property type="component" value="Unassembled WGS sequence"/>
</dbReference>
<keyword evidence="1" id="KW-0812">Transmembrane</keyword>
<feature type="transmembrane region" description="Helical" evidence="1">
    <location>
        <begin position="20"/>
        <end position="39"/>
    </location>
</feature>
<dbReference type="RefSeq" id="WP_179189922.1">
    <property type="nucleotide sequence ID" value="NZ_NGKW01000017.1"/>
</dbReference>
<evidence type="ECO:0000313" key="2">
    <source>
        <dbReference type="EMBL" id="OTN86640.1"/>
    </source>
</evidence>
<evidence type="ECO:0000256" key="1">
    <source>
        <dbReference type="SAM" id="Phobius"/>
    </source>
</evidence>
<keyword evidence="1" id="KW-0472">Membrane</keyword>
<sequence>MNLSNKYKELSTTDSKKVTGGVIPLGVWLVGSFMAGYTVQSGYWKRK</sequence>
<evidence type="ECO:0008006" key="4">
    <source>
        <dbReference type="Google" id="ProtNLM"/>
    </source>
</evidence>
<keyword evidence="1" id="KW-1133">Transmembrane helix</keyword>
<protein>
    <recommendedName>
        <fullName evidence="4">Class IIb bacteriocin, lactobin A/cerein 7B family</fullName>
    </recommendedName>
</protein>
<proteinExistence type="predicted"/>
<reference evidence="2 3" key="1">
    <citation type="submission" date="2017-05" db="EMBL/GenBank/DDBJ databases">
        <title>The Genome Sequence of Enterococcus faecium 7H8_DIV0219.</title>
        <authorList>
            <consortium name="The Broad Institute Genomics Platform"/>
            <consortium name="The Broad Institute Genomic Center for Infectious Diseases"/>
            <person name="Earl A."/>
            <person name="Manson A."/>
            <person name="Schwartman J."/>
            <person name="Gilmore M."/>
            <person name="Abouelleil A."/>
            <person name="Cao P."/>
            <person name="Chapman S."/>
            <person name="Cusick C."/>
            <person name="Shea T."/>
            <person name="Young S."/>
            <person name="Neafsey D."/>
            <person name="Nusbaum C."/>
            <person name="Birren B."/>
        </authorList>
    </citation>
    <scope>NUCLEOTIDE SEQUENCE [LARGE SCALE GENOMIC DNA]</scope>
    <source>
        <strain evidence="2 3">7H8_DIV0219</strain>
    </source>
</reference>
<accession>A0A242AZY5</accession>
<name>A0A242AZY5_ENTFC</name>